<dbReference type="Pfam" id="PF25941">
    <property type="entry name" value="PDDEXK_16"/>
    <property type="match status" value="1"/>
</dbReference>
<name>R4T8U9_9CAUD</name>
<organism evidence="2 3">
    <name type="scientific">Haloarcula hispanica tailed virus 1</name>
    <dbReference type="NCBI Taxonomy" id="1273750"/>
    <lineage>
        <taxon>Viruses</taxon>
        <taxon>Duplodnaviria</taxon>
        <taxon>Heunggongvirae</taxon>
        <taxon>Uroviricota</taxon>
        <taxon>Caudoviricetes</taxon>
        <taxon>Madisaviridae</taxon>
        <taxon>Clampvirus</taxon>
        <taxon>Clampvirus italiense</taxon>
        <taxon>Clampvirus HHTV1</taxon>
    </lineage>
</organism>
<feature type="region of interest" description="Disordered" evidence="1">
    <location>
        <begin position="177"/>
        <end position="197"/>
    </location>
</feature>
<feature type="region of interest" description="Disordered" evidence="1">
    <location>
        <begin position="16"/>
        <end position="42"/>
    </location>
</feature>
<sequence length="262" mass="29593">MFLAIPRTHLRVVQMSNSAQMEGFDPEEYPGEGSTGSKQNGNDAEAWVIDHYDLEPRDPEVCPESSHDAVDPRTGTPLEIKSCQVRYNGNGSRGRFQIWDYAHQNLLEAGGGYIFVVHEPRTEEFTVYFHRPLSAERVDELIGNWHPIDHTLRPDDAHRTSLGQSVVFSDIEVSRIEPDPVDQDPETDADSETPQMERMKAVKKAIERISEQRDDDAAPHGAVVQTVVDETGADLDNVQHSIEEMRKRGEIYSPKEGHHRVT</sequence>
<evidence type="ECO:0000313" key="2">
    <source>
        <dbReference type="EMBL" id="AGM11325.1"/>
    </source>
</evidence>
<protein>
    <submittedName>
        <fullName evidence="2">Uncharacterized protein</fullName>
    </submittedName>
</protein>
<proteinExistence type="predicted"/>
<gene>
    <name evidence="2" type="primary">72</name>
    <name evidence="2" type="ORF">HHTV1_72</name>
</gene>
<evidence type="ECO:0000256" key="1">
    <source>
        <dbReference type="SAM" id="MobiDB-lite"/>
    </source>
</evidence>
<keyword evidence="3" id="KW-1185">Reference proteome</keyword>
<reference evidence="2 3" key="1">
    <citation type="submission" date="2012-12" db="EMBL/GenBank/DDBJ databases">
        <authorList>
            <person name="Sencilo A."/>
            <person name="Jacobs-Sera D."/>
            <person name="Russell D.A."/>
            <person name="Ko C."/>
            <person name="Atanasova N."/>
            <person name="Osterlund E."/>
            <person name="Oksanen H.M."/>
            <person name="Bamford D.H."/>
            <person name="Hatfull G.F."/>
            <person name="Roine E."/>
            <person name="Hendrix R.W."/>
        </authorList>
    </citation>
    <scope>NUCLEOTIDE SEQUENCE [LARGE SCALE GENOMIC DNA]</scope>
</reference>
<dbReference type="InterPro" id="IPR036388">
    <property type="entry name" value="WH-like_DNA-bd_sf"/>
</dbReference>
<accession>R4T8U9</accession>
<dbReference type="KEGG" id="vg:16194227"/>
<dbReference type="GeneID" id="16194227"/>
<feature type="compositionally biased region" description="Acidic residues" evidence="1">
    <location>
        <begin position="179"/>
        <end position="191"/>
    </location>
</feature>
<dbReference type="Gene3D" id="1.10.10.10">
    <property type="entry name" value="Winged helix-like DNA-binding domain superfamily/Winged helix DNA-binding domain"/>
    <property type="match status" value="1"/>
</dbReference>
<dbReference type="EMBL" id="KC292025">
    <property type="protein sequence ID" value="AGM11325.1"/>
    <property type="molecule type" value="Genomic_DNA"/>
</dbReference>
<evidence type="ECO:0000313" key="3">
    <source>
        <dbReference type="Proteomes" id="UP000203449"/>
    </source>
</evidence>
<dbReference type="InterPro" id="IPR058715">
    <property type="entry name" value="PDDEXK_nuclease-rel"/>
</dbReference>
<dbReference type="Proteomes" id="UP000203449">
    <property type="component" value="Segment"/>
</dbReference>
<dbReference type="RefSeq" id="YP_008058762.1">
    <property type="nucleotide sequence ID" value="NC_021322.1"/>
</dbReference>